<reference evidence="2" key="1">
    <citation type="submission" date="2021-04" db="EMBL/GenBank/DDBJ databases">
        <authorList>
            <person name="Zhang D.-C."/>
        </authorList>
    </citation>
    <scope>NUCLEOTIDE SEQUENCE</scope>
    <source>
        <strain evidence="2">CGMCC 1.15697</strain>
    </source>
</reference>
<dbReference type="AlphaFoldDB" id="A0A8J7RZ09"/>
<keyword evidence="1" id="KW-1133">Transmembrane helix</keyword>
<accession>A0A8J7RZ09</accession>
<evidence type="ECO:0008006" key="4">
    <source>
        <dbReference type="Google" id="ProtNLM"/>
    </source>
</evidence>
<gene>
    <name evidence="2" type="ORF">KAJ83_09855</name>
</gene>
<evidence type="ECO:0000313" key="2">
    <source>
        <dbReference type="EMBL" id="MBP5857312.1"/>
    </source>
</evidence>
<dbReference type="EMBL" id="JAGMWN010000004">
    <property type="protein sequence ID" value="MBP5857312.1"/>
    <property type="molecule type" value="Genomic_DNA"/>
</dbReference>
<name>A0A8J7RZ09_9PROT</name>
<dbReference type="Proteomes" id="UP000672602">
    <property type="component" value="Unassembled WGS sequence"/>
</dbReference>
<evidence type="ECO:0000313" key="3">
    <source>
        <dbReference type="Proteomes" id="UP000672602"/>
    </source>
</evidence>
<protein>
    <recommendedName>
        <fullName evidence="4">DUF4760 domain-containing protein</fullName>
    </recommendedName>
</protein>
<sequence length="220" mass="25191">MADAGSDISILEWVRTGAAVVVPFLAVYFATWRGLRNARTFYVESQQQKAERMLRATVMEMAANIKKLRPDVARAEHGFFLSEQSKTDNKDYWLELNENSPKPSISAYEALVEHFGVLLPDITARVMQFYEEIDLCYRQAKSLRGKEIDLDPEREEIHRLRPVVLSFGNAIHCWKDVVELSKINLSDFEEKADKLANRTIDQHSKSEIRALQGNISVEST</sequence>
<feature type="transmembrane region" description="Helical" evidence="1">
    <location>
        <begin position="13"/>
        <end position="32"/>
    </location>
</feature>
<keyword evidence="1" id="KW-0812">Transmembrane</keyword>
<keyword evidence="1" id="KW-0472">Membrane</keyword>
<organism evidence="2 3">
    <name type="scientific">Marivibrio halodurans</name>
    <dbReference type="NCBI Taxonomy" id="2039722"/>
    <lineage>
        <taxon>Bacteria</taxon>
        <taxon>Pseudomonadati</taxon>
        <taxon>Pseudomonadota</taxon>
        <taxon>Alphaproteobacteria</taxon>
        <taxon>Rhodospirillales</taxon>
        <taxon>Rhodospirillaceae</taxon>
        <taxon>Marivibrio</taxon>
    </lineage>
</organism>
<keyword evidence="3" id="KW-1185">Reference proteome</keyword>
<proteinExistence type="predicted"/>
<comment type="caution">
    <text evidence="2">The sequence shown here is derived from an EMBL/GenBank/DDBJ whole genome shotgun (WGS) entry which is preliminary data.</text>
</comment>
<evidence type="ECO:0000256" key="1">
    <source>
        <dbReference type="SAM" id="Phobius"/>
    </source>
</evidence>